<protein>
    <submittedName>
        <fullName evidence="2">Uncharacterized protein</fullName>
    </submittedName>
</protein>
<accession>A0ABW2UKF6</accession>
<feature type="chain" id="PRO_5047422497" evidence="1">
    <location>
        <begin position="22"/>
        <end position="135"/>
    </location>
</feature>
<proteinExistence type="predicted"/>
<evidence type="ECO:0000256" key="1">
    <source>
        <dbReference type="SAM" id="SignalP"/>
    </source>
</evidence>
<keyword evidence="3" id="KW-1185">Reference proteome</keyword>
<evidence type="ECO:0000313" key="2">
    <source>
        <dbReference type="EMBL" id="MFC7703919.1"/>
    </source>
</evidence>
<dbReference type="Proteomes" id="UP001596516">
    <property type="component" value="Unassembled WGS sequence"/>
</dbReference>
<feature type="signal peptide" evidence="1">
    <location>
        <begin position="1"/>
        <end position="21"/>
    </location>
</feature>
<reference evidence="3" key="1">
    <citation type="journal article" date="2019" name="Int. J. Syst. Evol. Microbiol.">
        <title>The Global Catalogue of Microorganisms (GCM) 10K type strain sequencing project: providing services to taxonomists for standard genome sequencing and annotation.</title>
        <authorList>
            <consortium name="The Broad Institute Genomics Platform"/>
            <consortium name="The Broad Institute Genome Sequencing Center for Infectious Disease"/>
            <person name="Wu L."/>
            <person name="Ma J."/>
        </authorList>
    </citation>
    <scope>NUCLEOTIDE SEQUENCE [LARGE SCALE GENOMIC DNA]</scope>
    <source>
        <strain evidence="3">CGMCC 1.12750</strain>
    </source>
</reference>
<keyword evidence="1" id="KW-0732">Signal</keyword>
<name>A0ABW2UKF6_9RHOB</name>
<comment type="caution">
    <text evidence="2">The sequence shown here is derived from an EMBL/GenBank/DDBJ whole genome shotgun (WGS) entry which is preliminary data.</text>
</comment>
<evidence type="ECO:0000313" key="3">
    <source>
        <dbReference type="Proteomes" id="UP001596516"/>
    </source>
</evidence>
<dbReference type="RefSeq" id="WP_377401187.1">
    <property type="nucleotide sequence ID" value="NZ_JBHTFQ010000003.1"/>
</dbReference>
<sequence length="135" mass="15054">MRFPLLMALCLLPLTTAAAHAETPMTGAEFEREVTGRTLTYGTEGVPYGVEQYLPNREVIWSFIGQECRRGSWYEVGEDICFTYEHDPTPQCWRFFQTPEGLRARFMDGAGGGGDLIEVDRSPAPLYCPGPDIGV</sequence>
<organism evidence="2 3">
    <name type="scientific">Plastorhodobacter daqingensis</name>
    <dbReference type="NCBI Taxonomy" id="1387281"/>
    <lineage>
        <taxon>Bacteria</taxon>
        <taxon>Pseudomonadati</taxon>
        <taxon>Pseudomonadota</taxon>
        <taxon>Alphaproteobacteria</taxon>
        <taxon>Rhodobacterales</taxon>
        <taxon>Paracoccaceae</taxon>
        <taxon>Plastorhodobacter</taxon>
    </lineage>
</organism>
<gene>
    <name evidence="2" type="ORF">ACFQXB_06905</name>
</gene>
<dbReference type="EMBL" id="JBHTFQ010000003">
    <property type="protein sequence ID" value="MFC7703919.1"/>
    <property type="molecule type" value="Genomic_DNA"/>
</dbReference>